<reference evidence="1 2" key="1">
    <citation type="submission" date="2017-11" db="EMBL/GenBank/DDBJ databases">
        <title>The genome of Rhizophagus clarus HR1 reveals common genetic basis of auxotrophy among arbuscular mycorrhizal fungi.</title>
        <authorList>
            <person name="Kobayashi Y."/>
        </authorList>
    </citation>
    <scope>NUCLEOTIDE SEQUENCE [LARGE SCALE GENOMIC DNA]</scope>
    <source>
        <strain evidence="1 2">HR1</strain>
    </source>
</reference>
<comment type="caution">
    <text evidence="1">The sequence shown here is derived from an EMBL/GenBank/DDBJ whole genome shotgun (WGS) entry which is preliminary data.</text>
</comment>
<sequence length="551" mass="65462">MACSKIFSGDLPELINEIIQYFRHDYKTLHSCILVNKLWCRLAIPLLWEDPFSIKFPKNYHFIEIYLRNLNDNDKTKLNEYGINDDLFPSNTLFNYPSYIKHLDTRRINNSIENWEAAIRALQYFNYSVQNTLQDFIKLIYRSLFLIFIENEVNLHSLEVSLYSHQGCKYFDGAFELILQNPNFIYNIKNLKLDFYITAETITKLLTFLNSNCNSISSLYFLFPSYKDNHSTIEKSLSQIINSQESLRRILLGFNGFPLYHSLLSLKSSNCLNTLNTIIFYYVNFKNIIVLNEVFNQLNVLESIHIIYCYSLNTKFIQQIINIIKPFKLKSLLLIEEILEIEPLELLIQKFGNELEDFGINVKNNSQQLLHLLESVIKYCYKIKFLYLPVGLNNQKINLVFNLIENIKQNLNYLLIDVLDHYYDDHLSSNILQNLGQILPLKLEYLNLGLAINGNDLEIFLKNSQNTFIRKLLIRNKKKEENEDILLYIKEYIMKKRRVKYLAILENFHEKSEDLFFLKDKVKEFELYGIQVLNYYSLYIDINYFINEIYL</sequence>
<organism evidence="1 2">
    <name type="scientific">Rhizophagus clarus</name>
    <dbReference type="NCBI Taxonomy" id="94130"/>
    <lineage>
        <taxon>Eukaryota</taxon>
        <taxon>Fungi</taxon>
        <taxon>Fungi incertae sedis</taxon>
        <taxon>Mucoromycota</taxon>
        <taxon>Glomeromycotina</taxon>
        <taxon>Glomeromycetes</taxon>
        <taxon>Glomerales</taxon>
        <taxon>Glomeraceae</taxon>
        <taxon>Rhizophagus</taxon>
    </lineage>
</organism>
<protein>
    <recommendedName>
        <fullName evidence="3">F-box domain-containing protein</fullName>
    </recommendedName>
</protein>
<name>A0A2Z6S962_9GLOM</name>
<keyword evidence="2" id="KW-1185">Reference proteome</keyword>
<dbReference type="STRING" id="94130.A0A2Z6S962"/>
<gene>
    <name evidence="1" type="ORF">RclHR1_06220005</name>
</gene>
<accession>A0A2Z6S962</accession>
<evidence type="ECO:0000313" key="2">
    <source>
        <dbReference type="Proteomes" id="UP000247702"/>
    </source>
</evidence>
<proteinExistence type="predicted"/>
<dbReference type="AlphaFoldDB" id="A0A2Z6S962"/>
<evidence type="ECO:0008006" key="3">
    <source>
        <dbReference type="Google" id="ProtNLM"/>
    </source>
</evidence>
<evidence type="ECO:0000313" key="1">
    <source>
        <dbReference type="EMBL" id="GBC05432.1"/>
    </source>
</evidence>
<dbReference type="EMBL" id="BEXD01004007">
    <property type="protein sequence ID" value="GBC05432.1"/>
    <property type="molecule type" value="Genomic_DNA"/>
</dbReference>
<dbReference type="Proteomes" id="UP000247702">
    <property type="component" value="Unassembled WGS sequence"/>
</dbReference>